<keyword evidence="1" id="KW-1133">Transmembrane helix</keyword>
<reference evidence="3 4" key="1">
    <citation type="submission" date="2019-07" db="EMBL/GenBank/DDBJ databases">
        <authorList>
            <person name="Kim J."/>
        </authorList>
    </citation>
    <scope>NUCLEOTIDE SEQUENCE [LARGE SCALE GENOMIC DNA]</scope>
    <source>
        <strain evidence="3 4">JC52</strain>
    </source>
</reference>
<dbReference type="EMBL" id="VNJI01000008">
    <property type="protein sequence ID" value="TVY10487.1"/>
    <property type="molecule type" value="Genomic_DNA"/>
</dbReference>
<comment type="caution">
    <text evidence="3">The sequence shown here is derived from an EMBL/GenBank/DDBJ whole genome shotgun (WGS) entry which is preliminary data.</text>
</comment>
<dbReference type="PIRSF" id="PIRSF019083">
    <property type="entry name" value="UCP019083_VanZ"/>
    <property type="match status" value="1"/>
</dbReference>
<feature type="domain" description="VanZ-like" evidence="2">
    <location>
        <begin position="1"/>
        <end position="139"/>
    </location>
</feature>
<evidence type="ECO:0000259" key="2">
    <source>
        <dbReference type="Pfam" id="PF04892"/>
    </source>
</evidence>
<feature type="transmembrane region" description="Helical" evidence="1">
    <location>
        <begin position="124"/>
        <end position="144"/>
    </location>
</feature>
<dbReference type="InterPro" id="IPR016747">
    <property type="entry name" value="Phosphotransbutyrylase"/>
</dbReference>
<evidence type="ECO:0000313" key="4">
    <source>
        <dbReference type="Proteomes" id="UP000317036"/>
    </source>
</evidence>
<keyword evidence="1" id="KW-0472">Membrane</keyword>
<evidence type="ECO:0000313" key="3">
    <source>
        <dbReference type="EMBL" id="TVY10487.1"/>
    </source>
</evidence>
<dbReference type="Pfam" id="PF04892">
    <property type="entry name" value="VanZ"/>
    <property type="match status" value="1"/>
</dbReference>
<gene>
    <name evidence="3" type="ORF">FPZ49_08150</name>
</gene>
<feature type="transmembrane region" description="Helical" evidence="1">
    <location>
        <begin position="85"/>
        <end position="104"/>
    </location>
</feature>
<keyword evidence="1" id="KW-0812">Transmembrane</keyword>
<evidence type="ECO:0000256" key="1">
    <source>
        <dbReference type="SAM" id="Phobius"/>
    </source>
</evidence>
<accession>A0A559KED2</accession>
<keyword evidence="4" id="KW-1185">Reference proteome</keyword>
<organism evidence="3 4">
    <name type="scientific">Paenibacillus cremeus</name>
    <dbReference type="NCBI Taxonomy" id="2163881"/>
    <lineage>
        <taxon>Bacteria</taxon>
        <taxon>Bacillati</taxon>
        <taxon>Bacillota</taxon>
        <taxon>Bacilli</taxon>
        <taxon>Bacillales</taxon>
        <taxon>Paenibacillaceae</taxon>
        <taxon>Paenibacillus</taxon>
    </lineage>
</organism>
<name>A0A559KED2_9BACL</name>
<proteinExistence type="predicted"/>
<dbReference type="OrthoDB" id="291892at2"/>
<dbReference type="InterPro" id="IPR006976">
    <property type="entry name" value="VanZ-like"/>
</dbReference>
<dbReference type="NCBIfam" id="NF037970">
    <property type="entry name" value="vanZ_1"/>
    <property type="match status" value="1"/>
</dbReference>
<protein>
    <submittedName>
        <fullName evidence="3">VanZ family protein</fullName>
    </submittedName>
</protein>
<sequence>MLVIFSFSSQSYDQQDLRPWLKDRVPEQVIKEHFSSVKVNYHGSEVSIRKKGVPGFVEFFIRKGAHVFEYALLGLLSARLLWRLLRGRIGLTLLCSLLFCAIYSTSDEVHQIFTPNRTPMATDVLLDSSGAAFGILLLMAYYWFMKRRSHSL</sequence>
<dbReference type="Proteomes" id="UP000317036">
    <property type="component" value="Unassembled WGS sequence"/>
</dbReference>
<dbReference type="AlphaFoldDB" id="A0A559KED2"/>